<evidence type="ECO:0000256" key="3">
    <source>
        <dbReference type="PROSITE-ProRule" id="PRU00023"/>
    </source>
</evidence>
<dbReference type="Gene3D" id="1.25.40.20">
    <property type="entry name" value="Ankyrin repeat-containing domain"/>
    <property type="match status" value="2"/>
</dbReference>
<organism evidence="5 7">
    <name type="scientific">Adineta ricciae</name>
    <name type="common">Rotifer</name>
    <dbReference type="NCBI Taxonomy" id="249248"/>
    <lineage>
        <taxon>Eukaryota</taxon>
        <taxon>Metazoa</taxon>
        <taxon>Spiralia</taxon>
        <taxon>Gnathifera</taxon>
        <taxon>Rotifera</taxon>
        <taxon>Eurotatoria</taxon>
        <taxon>Bdelloidea</taxon>
        <taxon>Adinetida</taxon>
        <taxon>Adinetidae</taxon>
        <taxon>Adineta</taxon>
    </lineage>
</organism>
<dbReference type="InterPro" id="IPR002110">
    <property type="entry name" value="Ankyrin_rpt"/>
</dbReference>
<comment type="caution">
    <text evidence="5">The sequence shown here is derived from an EMBL/GenBank/DDBJ whole genome shotgun (WGS) entry which is preliminary data.</text>
</comment>
<feature type="compositionally biased region" description="Polar residues" evidence="4">
    <location>
        <begin position="1"/>
        <end position="22"/>
    </location>
</feature>
<dbReference type="PROSITE" id="PS50088">
    <property type="entry name" value="ANK_REPEAT"/>
    <property type="match status" value="2"/>
</dbReference>
<gene>
    <name evidence="6" type="ORF">EDS130_LOCUS40108</name>
    <name evidence="5" type="ORF">XAT740_LOCUS14454</name>
</gene>
<evidence type="ECO:0000256" key="4">
    <source>
        <dbReference type="SAM" id="MobiDB-lite"/>
    </source>
</evidence>
<feature type="region of interest" description="Disordered" evidence="4">
    <location>
        <begin position="1"/>
        <end position="30"/>
    </location>
</feature>
<dbReference type="PANTHER" id="PTHR24198:SF165">
    <property type="entry name" value="ANKYRIN REPEAT-CONTAINING PROTEIN-RELATED"/>
    <property type="match status" value="1"/>
</dbReference>
<dbReference type="PROSITE" id="PS50297">
    <property type="entry name" value="ANK_REP_REGION"/>
    <property type="match status" value="1"/>
</dbReference>
<dbReference type="SMART" id="SM00248">
    <property type="entry name" value="ANK"/>
    <property type="match status" value="6"/>
</dbReference>
<evidence type="ECO:0000256" key="2">
    <source>
        <dbReference type="ARBA" id="ARBA00023043"/>
    </source>
</evidence>
<feature type="repeat" description="ANK" evidence="3">
    <location>
        <begin position="573"/>
        <end position="609"/>
    </location>
</feature>
<dbReference type="AlphaFoldDB" id="A0A814IRN4"/>
<dbReference type="PANTHER" id="PTHR24198">
    <property type="entry name" value="ANKYRIN REPEAT AND PROTEIN KINASE DOMAIN-CONTAINING PROTEIN"/>
    <property type="match status" value="1"/>
</dbReference>
<sequence>MTSDSRMRNQQNRYVHSSNSYSNKKRQSTRSKKRHELIYFYGDEFQYEREFDYENEDIDWEDVSNYIDAQWKEICDVIDLNDSELLECLLPPTNVFNSKEIYWTNELSAKEYKPFINILSHAIRIGHSYCVGVILDKIYTGELETDLLHKFYNIEHVPLWYACKFSDLNLVQELVEYAHVNINQYDFLRLAVLQNDVLLVDYLLSQGYDIQSHLYEDILHRAVDRGYFHIVKTLLKYGVDPNPQDDVDKTPLDYAIHHKDVDMIKVLLEHKHGHLQPNYDKFTPMMLAAHHNSRYIVDLLFRLLPFDQCIDDLVRLACRYTVDLEIHDQEMAFYFFSQGLNKKQLSDDFPLYEVYEFRRECQTLEELESIRNDSHLMQLHALLVNERMYLEHGDTNLYLNIIEKQCEPYIGRNSVHQRFHLRLHAYQLILRIQKDEYDFKRLFDEETNDELCQDFFQIWENDGFVSIDSLVTVANWMFFSNLSFTSLQIKIVKIIICILQSKKLTKNQQITLINIVKRLETEHKSYFLGCFMAKIVEGSSIEQSGQSSFSIFSAILFLIHCGTDVNGIFHSWTGDRPLHLIARCSDIIEAKLIIELLLNCGAHPDAINYFGNQPKNEAKVRSVKKLLSTSRHLSLKCRCAQVIISQKINYKHYFNRRTIDFIQLHDCKTDDDKVVR</sequence>
<dbReference type="EMBL" id="CAJNOJ010000473">
    <property type="protein sequence ID" value="CAF1460301.1"/>
    <property type="molecule type" value="Genomic_DNA"/>
</dbReference>
<dbReference type="Proteomes" id="UP000663852">
    <property type="component" value="Unassembled WGS sequence"/>
</dbReference>
<keyword evidence="2 3" id="KW-0040">ANK repeat</keyword>
<dbReference type="OrthoDB" id="2157354at2759"/>
<evidence type="ECO:0000313" key="6">
    <source>
        <dbReference type="EMBL" id="CAF1460301.1"/>
    </source>
</evidence>
<dbReference type="Proteomes" id="UP000663828">
    <property type="component" value="Unassembled WGS sequence"/>
</dbReference>
<protein>
    <submittedName>
        <fullName evidence="5">Uncharacterized protein</fullName>
    </submittedName>
</protein>
<dbReference type="EMBL" id="CAJNOR010000868">
    <property type="protein sequence ID" value="CAF1025280.1"/>
    <property type="molecule type" value="Genomic_DNA"/>
</dbReference>
<dbReference type="InterPro" id="IPR036770">
    <property type="entry name" value="Ankyrin_rpt-contain_sf"/>
</dbReference>
<feature type="repeat" description="ANK" evidence="3">
    <location>
        <begin position="219"/>
        <end position="246"/>
    </location>
</feature>
<keyword evidence="7" id="KW-1185">Reference proteome</keyword>
<dbReference type="SUPFAM" id="SSF48403">
    <property type="entry name" value="Ankyrin repeat"/>
    <property type="match status" value="1"/>
</dbReference>
<keyword evidence="1" id="KW-0677">Repeat</keyword>
<accession>A0A814IRN4</accession>
<reference evidence="5" key="1">
    <citation type="submission" date="2021-02" db="EMBL/GenBank/DDBJ databases">
        <authorList>
            <person name="Nowell W R."/>
        </authorList>
    </citation>
    <scope>NUCLEOTIDE SEQUENCE</scope>
</reference>
<evidence type="ECO:0000256" key="1">
    <source>
        <dbReference type="ARBA" id="ARBA00022737"/>
    </source>
</evidence>
<evidence type="ECO:0000313" key="7">
    <source>
        <dbReference type="Proteomes" id="UP000663828"/>
    </source>
</evidence>
<name>A0A814IRN4_ADIRI</name>
<proteinExistence type="predicted"/>
<dbReference type="Pfam" id="PF12796">
    <property type="entry name" value="Ank_2"/>
    <property type="match status" value="1"/>
</dbReference>
<evidence type="ECO:0000313" key="5">
    <source>
        <dbReference type="EMBL" id="CAF1025280.1"/>
    </source>
</evidence>